<dbReference type="InterPro" id="IPR008927">
    <property type="entry name" value="6-PGluconate_DH-like_C_sf"/>
</dbReference>
<dbReference type="PIRSF" id="PIRSF000103">
    <property type="entry name" value="HIBADH"/>
    <property type="match status" value="1"/>
</dbReference>
<name>A0A5B8CLH0_SPHSA</name>
<evidence type="ECO:0000256" key="3">
    <source>
        <dbReference type="PIRSR" id="PIRSR000103-1"/>
    </source>
</evidence>
<dbReference type="InterPro" id="IPR013328">
    <property type="entry name" value="6PGD_dom2"/>
</dbReference>
<dbReference type="PANTHER" id="PTHR22981:SF7">
    <property type="entry name" value="3-HYDROXYISOBUTYRATE DEHYDROGENASE, MITOCHONDRIAL"/>
    <property type="match status" value="1"/>
</dbReference>
<dbReference type="KEGG" id="sufl:FIL70_14505"/>
<dbReference type="Gene3D" id="3.40.50.720">
    <property type="entry name" value="NAD(P)-binding Rossmann-like Domain"/>
    <property type="match status" value="1"/>
</dbReference>
<dbReference type="GO" id="GO:0016054">
    <property type="term" value="P:organic acid catabolic process"/>
    <property type="evidence" value="ECO:0007669"/>
    <property type="project" value="UniProtKB-ARBA"/>
</dbReference>
<protein>
    <submittedName>
        <fullName evidence="6">NAD(P)-dependent oxidoreductase</fullName>
    </submittedName>
</protein>
<dbReference type="Pfam" id="PF14833">
    <property type="entry name" value="NAD_binding_11"/>
    <property type="match status" value="1"/>
</dbReference>
<evidence type="ECO:0000313" key="7">
    <source>
        <dbReference type="Proteomes" id="UP000311469"/>
    </source>
</evidence>
<dbReference type="EMBL" id="CP041016">
    <property type="protein sequence ID" value="QDC39217.1"/>
    <property type="molecule type" value="Genomic_DNA"/>
</dbReference>
<dbReference type="Pfam" id="PF03446">
    <property type="entry name" value="NAD_binding_2"/>
    <property type="match status" value="1"/>
</dbReference>
<evidence type="ECO:0000256" key="1">
    <source>
        <dbReference type="ARBA" id="ARBA00023002"/>
    </source>
</evidence>
<dbReference type="InterPro" id="IPR036291">
    <property type="entry name" value="NAD(P)-bd_dom_sf"/>
</dbReference>
<dbReference type="SUPFAM" id="SSF48179">
    <property type="entry name" value="6-phosphogluconate dehydrogenase C-terminal domain-like"/>
    <property type="match status" value="1"/>
</dbReference>
<dbReference type="GO" id="GO:0051287">
    <property type="term" value="F:NAD binding"/>
    <property type="evidence" value="ECO:0007669"/>
    <property type="project" value="InterPro"/>
</dbReference>
<dbReference type="InterPro" id="IPR015815">
    <property type="entry name" value="HIBADH-related"/>
</dbReference>
<dbReference type="InterPro" id="IPR002204">
    <property type="entry name" value="3-OH-isobutyrate_DH-rel_CS"/>
</dbReference>
<evidence type="ECO:0000259" key="5">
    <source>
        <dbReference type="Pfam" id="PF14833"/>
    </source>
</evidence>
<feature type="domain" description="3-hydroxyisobutyrate dehydrogenase-like NAD-binding" evidence="5">
    <location>
        <begin position="181"/>
        <end position="302"/>
    </location>
</feature>
<dbReference type="Proteomes" id="UP000311469">
    <property type="component" value="Chromosome cSF1"/>
</dbReference>
<keyword evidence="1" id="KW-0560">Oxidoreductase</keyword>
<dbReference type="SUPFAM" id="SSF51735">
    <property type="entry name" value="NAD(P)-binding Rossmann-fold domains"/>
    <property type="match status" value="1"/>
</dbReference>
<feature type="active site" evidence="3">
    <location>
        <position position="187"/>
    </location>
</feature>
<sequence length="310" mass="31468">MQPVWHIRRSQTMASNAASRPRVGFVGLGNMGRPMAARIAAAGFPLTVMDADPAVTATVAEECGGSAQTDLSALAAHSDILVTMLPTGAIVDKVVSAAAPMLPPGAVVIDMSSSEPQGTVALGRSLSARGIELLDAPVSGGVHRAADGTLAIIVGGAADTVAQVVGLLKTMGSTMHIGALGSGHAMKALNNYVSAVGLTAACEAVIVAERFGIEPQTAVDVLNQSTGRNVATETKISQFVLSGSFAAGFGAALMAKDLRTACALGRNLGVGAPLLETSARIWTEGAEQLGRGADHTAIYRYIENLAQARG</sequence>
<dbReference type="Gene3D" id="1.10.1040.10">
    <property type="entry name" value="N-(1-d-carboxylethyl)-l-norvaline Dehydrogenase, domain 2"/>
    <property type="match status" value="1"/>
</dbReference>
<evidence type="ECO:0000313" key="6">
    <source>
        <dbReference type="EMBL" id="QDC39217.1"/>
    </source>
</evidence>
<organism evidence="6 7">
    <name type="scientific">Sphingobium fuliginis ATCC 27551</name>
    <dbReference type="NCBI Taxonomy" id="1208342"/>
    <lineage>
        <taxon>Bacteria</taxon>
        <taxon>Pseudomonadati</taxon>
        <taxon>Pseudomonadota</taxon>
        <taxon>Alphaproteobacteria</taxon>
        <taxon>Sphingomonadales</taxon>
        <taxon>Sphingomonadaceae</taxon>
        <taxon>Sphingobium</taxon>
    </lineage>
</organism>
<gene>
    <name evidence="6" type="ORF">FIL70_14505</name>
</gene>
<evidence type="ECO:0000256" key="2">
    <source>
        <dbReference type="ARBA" id="ARBA00023027"/>
    </source>
</evidence>
<dbReference type="PROSITE" id="PS00895">
    <property type="entry name" value="3_HYDROXYISOBUT_DH"/>
    <property type="match status" value="1"/>
</dbReference>
<dbReference type="AlphaFoldDB" id="A0A5B8CLH0"/>
<dbReference type="GO" id="GO:0050661">
    <property type="term" value="F:NADP binding"/>
    <property type="evidence" value="ECO:0007669"/>
    <property type="project" value="InterPro"/>
</dbReference>
<keyword evidence="2" id="KW-0520">NAD</keyword>
<reference evidence="6 7" key="1">
    <citation type="submission" date="2019-06" db="EMBL/GenBank/DDBJ databases">
        <title>Genome organization and adaptive potential of archetypical organophosphate degarding Sphingobium fuliginis ATCC 27551.</title>
        <authorList>
            <person name="Sarwar A."/>
            <person name="Parthasarathy S."/>
            <person name="Singh C."/>
            <person name="Siddavattam D."/>
        </authorList>
    </citation>
    <scope>NUCLEOTIDE SEQUENCE [LARGE SCALE GENOMIC DNA]</scope>
    <source>
        <strain evidence="6 7">ATCC 27551</strain>
    </source>
</reference>
<dbReference type="InterPro" id="IPR006115">
    <property type="entry name" value="6PGDH_NADP-bd"/>
</dbReference>
<evidence type="ECO:0000259" key="4">
    <source>
        <dbReference type="Pfam" id="PF03446"/>
    </source>
</evidence>
<feature type="domain" description="6-phosphogluconate dehydrogenase NADP-binding" evidence="4">
    <location>
        <begin position="22"/>
        <end position="176"/>
    </location>
</feature>
<dbReference type="PANTHER" id="PTHR22981">
    <property type="entry name" value="3-HYDROXYISOBUTYRATE DEHYDROGENASE-RELATED"/>
    <property type="match status" value="1"/>
</dbReference>
<dbReference type="GO" id="GO:0016616">
    <property type="term" value="F:oxidoreductase activity, acting on the CH-OH group of donors, NAD or NADP as acceptor"/>
    <property type="evidence" value="ECO:0007669"/>
    <property type="project" value="TreeGrafter"/>
</dbReference>
<proteinExistence type="predicted"/>
<accession>A0A5B8CLH0</accession>
<dbReference type="InterPro" id="IPR029154">
    <property type="entry name" value="HIBADH-like_NADP-bd"/>
</dbReference>